<dbReference type="GO" id="GO:0004658">
    <property type="term" value="F:propionyl-CoA carboxylase activity"/>
    <property type="evidence" value="ECO:0007669"/>
    <property type="project" value="TreeGrafter"/>
</dbReference>
<dbReference type="AlphaFoldDB" id="A0A919TJ84"/>
<dbReference type="InterPro" id="IPR011763">
    <property type="entry name" value="COA_CT_C"/>
</dbReference>
<proteinExistence type="predicted"/>
<evidence type="ECO:0000313" key="3">
    <source>
        <dbReference type="EMBL" id="GIF04403.1"/>
    </source>
</evidence>
<dbReference type="InterPro" id="IPR011762">
    <property type="entry name" value="COA_CT_N"/>
</dbReference>
<dbReference type="InterPro" id="IPR029045">
    <property type="entry name" value="ClpP/crotonase-like_dom_sf"/>
</dbReference>
<comment type="caution">
    <text evidence="3">The sequence shown here is derived from an EMBL/GenBank/DDBJ whole genome shotgun (WGS) entry which is preliminary data.</text>
</comment>
<dbReference type="Pfam" id="PF01039">
    <property type="entry name" value="Carboxyl_trans"/>
    <property type="match status" value="2"/>
</dbReference>
<evidence type="ECO:0000259" key="1">
    <source>
        <dbReference type="PROSITE" id="PS50980"/>
    </source>
</evidence>
<dbReference type="PANTHER" id="PTHR43842">
    <property type="entry name" value="PROPIONYL-COA CARBOXYLASE BETA CHAIN"/>
    <property type="match status" value="1"/>
</dbReference>
<dbReference type="InterPro" id="IPR051047">
    <property type="entry name" value="AccD/PCCB"/>
</dbReference>
<dbReference type="RefSeq" id="WP_373872099.1">
    <property type="nucleotide sequence ID" value="NZ_BOMW01000019.1"/>
</dbReference>
<dbReference type="PROSITE" id="PS50989">
    <property type="entry name" value="COA_CT_CTER"/>
    <property type="match status" value="1"/>
</dbReference>
<gene>
    <name evidence="3" type="primary">accD6</name>
    <name evidence="3" type="ORF">Asi03nite_19410</name>
</gene>
<dbReference type="InterPro" id="IPR034733">
    <property type="entry name" value="AcCoA_carboxyl_beta"/>
</dbReference>
<dbReference type="SUPFAM" id="SSF52096">
    <property type="entry name" value="ClpP/crotonase"/>
    <property type="match status" value="2"/>
</dbReference>
<name>A0A919TJ84_9ACTN</name>
<feature type="domain" description="CoA carboxyltransferase N-terminal" evidence="1">
    <location>
        <begin position="1"/>
        <end position="142"/>
    </location>
</feature>
<keyword evidence="4" id="KW-1185">Reference proteome</keyword>
<reference evidence="3" key="1">
    <citation type="submission" date="2021-01" db="EMBL/GenBank/DDBJ databases">
        <title>Whole genome shotgun sequence of Actinoplanes siamensis NBRC 109076.</title>
        <authorList>
            <person name="Komaki H."/>
            <person name="Tamura T."/>
        </authorList>
    </citation>
    <scope>NUCLEOTIDE SEQUENCE</scope>
    <source>
        <strain evidence="3">NBRC 109076</strain>
    </source>
</reference>
<feature type="domain" description="CoA carboxyltransferase C-terminal" evidence="2">
    <location>
        <begin position="184"/>
        <end position="409"/>
    </location>
</feature>
<dbReference type="PANTHER" id="PTHR43842:SF2">
    <property type="entry name" value="PROPIONYL-COA CARBOXYLASE BETA CHAIN, MITOCHONDRIAL"/>
    <property type="match status" value="1"/>
</dbReference>
<protein>
    <submittedName>
        <fullName evidence="3">Propionyl-CoA carboxylase beta chain 6</fullName>
    </submittedName>
</protein>
<accession>A0A919TJ84</accession>
<dbReference type="GO" id="GO:0009317">
    <property type="term" value="C:acetyl-CoA carboxylase complex"/>
    <property type="evidence" value="ECO:0007669"/>
    <property type="project" value="TreeGrafter"/>
</dbReference>
<sequence length="422" mass="43905">MIRDPGSRLRRFFDHDTMRLLAPGDDSGVLHARGSVDGTPAVAFATDATRMGGAIGVRGCRRIVEAIDLAVRERVPVAGVWHSGGARLDEGMAALDAAGQVFAATVRASGRIPQISVLLGPTAGSAAYASALTDIVITSAGGSTRVAHLVAGDDGTAVAAGRRSVRLLGSPGRLSPADVTPGSTLGRSLDSFLPRDHHQDYDVRPLLRALLDGDPLELHAPRAPNLVTTLGRFAGRTVGVVATNPQHLGGRLDAAGAEKAARFVRMCDALALPLLVVVDTPGYLPGPGHEPDGVVLSGAQLLHAFAEAVVPRVTLVTRRAYGGAYLALNSAALGASAVFAWPGTELAVHDPAEAVPILHRRRLAGVPPEERDALHERLVRAQLETPAGRVDAVITPDETRRRLAEALAAAPPGRGTHSNIPL</sequence>
<dbReference type="EMBL" id="BOMW01000019">
    <property type="protein sequence ID" value="GIF04403.1"/>
    <property type="molecule type" value="Genomic_DNA"/>
</dbReference>
<dbReference type="Gene3D" id="3.90.226.10">
    <property type="entry name" value="2-enoyl-CoA Hydratase, Chain A, domain 1"/>
    <property type="match status" value="2"/>
</dbReference>
<organism evidence="3 4">
    <name type="scientific">Actinoplanes siamensis</name>
    <dbReference type="NCBI Taxonomy" id="1223317"/>
    <lineage>
        <taxon>Bacteria</taxon>
        <taxon>Bacillati</taxon>
        <taxon>Actinomycetota</taxon>
        <taxon>Actinomycetes</taxon>
        <taxon>Micromonosporales</taxon>
        <taxon>Micromonosporaceae</taxon>
        <taxon>Actinoplanes</taxon>
    </lineage>
</organism>
<dbReference type="PROSITE" id="PS50980">
    <property type="entry name" value="COA_CT_NTER"/>
    <property type="match status" value="1"/>
</dbReference>
<evidence type="ECO:0000259" key="2">
    <source>
        <dbReference type="PROSITE" id="PS50989"/>
    </source>
</evidence>
<evidence type="ECO:0000313" key="4">
    <source>
        <dbReference type="Proteomes" id="UP000629619"/>
    </source>
</evidence>
<dbReference type="Proteomes" id="UP000629619">
    <property type="component" value="Unassembled WGS sequence"/>
</dbReference>